<dbReference type="EnsemblMetazoa" id="Aqu2.1.28678_001">
    <property type="protein sequence ID" value="Aqu2.1.28678_001"/>
    <property type="gene ID" value="Aqu2.1.28678"/>
</dbReference>
<keyword evidence="1" id="KW-0472">Membrane</keyword>
<keyword evidence="1" id="KW-1133">Transmembrane helix</keyword>
<feature type="transmembrane region" description="Helical" evidence="1">
    <location>
        <begin position="26"/>
        <end position="47"/>
    </location>
</feature>
<accession>A0A1X7ULP3</accession>
<proteinExistence type="predicted"/>
<keyword evidence="1" id="KW-0812">Transmembrane</keyword>
<evidence type="ECO:0000313" key="2">
    <source>
        <dbReference type="EnsemblMetazoa" id="Aqu2.1.28678_001"/>
    </source>
</evidence>
<protein>
    <submittedName>
        <fullName evidence="2">Uncharacterized protein</fullName>
    </submittedName>
</protein>
<dbReference type="InParanoid" id="A0A1X7ULP3"/>
<evidence type="ECO:0000256" key="1">
    <source>
        <dbReference type="SAM" id="Phobius"/>
    </source>
</evidence>
<organism evidence="2">
    <name type="scientific">Amphimedon queenslandica</name>
    <name type="common">Sponge</name>
    <dbReference type="NCBI Taxonomy" id="400682"/>
    <lineage>
        <taxon>Eukaryota</taxon>
        <taxon>Metazoa</taxon>
        <taxon>Porifera</taxon>
        <taxon>Demospongiae</taxon>
        <taxon>Heteroscleromorpha</taxon>
        <taxon>Haplosclerida</taxon>
        <taxon>Niphatidae</taxon>
        <taxon>Amphimedon</taxon>
    </lineage>
</organism>
<name>A0A1X7ULP3_AMPQE</name>
<reference evidence="2" key="1">
    <citation type="submission" date="2017-05" db="UniProtKB">
        <authorList>
            <consortium name="EnsemblMetazoa"/>
        </authorList>
    </citation>
    <scope>IDENTIFICATION</scope>
</reference>
<sequence>YTPSSLTNQIAEPTVRWSYKKRMQQFSLRAFPSLLLSLFLFQLFLALCVAS</sequence>
<dbReference type="AlphaFoldDB" id="A0A1X7ULP3"/>